<evidence type="ECO:0000256" key="1">
    <source>
        <dbReference type="SAM" id="MobiDB-lite"/>
    </source>
</evidence>
<name>A0ABN9SLX9_9DINO</name>
<accession>A0ABN9SLX9</accession>
<feature type="region of interest" description="Disordered" evidence="1">
    <location>
        <begin position="949"/>
        <end position="1019"/>
    </location>
</feature>
<evidence type="ECO:0000256" key="2">
    <source>
        <dbReference type="SAM" id="Phobius"/>
    </source>
</evidence>
<keyword evidence="4" id="KW-1185">Reference proteome</keyword>
<sequence>MALRALGSGKPGSRAVWRIGLLITYLVAAVVLAALWGGGVTGRHKVNIHGISVGLSEEALGAEEVGLVAGLARFLLQQELGSLSDCKSVKSAQVKAGEAGKKLRKAQQDAETKDRLAVEALLEAVKQKKYVEQLEQELREAVAKAKQEMGQQERQREGGAAPGAVPQPSEVRSMVDKHARLAKLVGTKIEGSQDDAIKPEDFSEFSSATFDAAMQEFGGDCPDKRKLLEQLAERIGKKMRGLRQSYVEQWQGVGDQVRALLSGPGCLAGAWSQFLEQAESAWLDVYQTTDHQQKYCGRGKEHSPKLVRNLPVAGARWPRVSAEATWLLQVSNELEVASRMEYPISRLRALQGLRKLLAKPPKLVKVEPAAGDAGCVPPKDVPLVSSWWHALSSLRIGRLGLGVVSQLSHRTMQEACRVADHDMYARRAEFNEWVERQVARSGLEASVSYGFVVTGCSSTELDKLRTLVFTSVAHSTAGRPMSVTSMLAPGLDPMFRATLLPVMTMLRAAWEGELEPLTRLINGGAACKTGMFGKQVVPGSVLGHGYQPPAGASSCTLKSLRGGAGQGWVNVFHDLLGGITDSYDGVGADGIPVAEAPQIVCSSSAPLVRQDVPASQAPRDSFVAVGPVVGSLPSMLGFGHAPQDTGSEGSRNGVGSGQRGCAGEATVVSAGGAPVTEVILGGSCISAPLVRQDEPASQAPRGSFVAVGPGQLTLNSWLRPCATGYGARKFEKGYATAPDCLRCGPLGTLYHRHCECGNWPDGLVLPKQIELLAQGGYERCTSVGWAVIALRPGSDEFYQGVSGSIVPTVLEMSSKLKKKHVLVELAPVRSSELVKDLAVIACLVCGASAAARPSTFKKECGHPGSKGKAVLSRLEKKLWRPEPCLGRALAAENHRSDRLLSDFLGLKDEQLCPVFGFDRNTYYLLALQVIVGFAILKLCRMLSESFAAPKEVVQDEEPEEGLGERRASAPPSFHHSPPSRKRSMSGSSDPFASMPRGLSGGDPFASSASSALQTQGRSRQQNFVSFSSTYEDVGGGQHVEDREIAALNEEFQQRLAKILQDRRQQEQEIFKSPAEQAMMSQDASQLEFSQLDALTMGDEEPAGIPILPIVYWVWQVIMSFVLMVTMIISMTQYNGAWTELMRSRGSWAHYNLFIFAYMNSGMLPTGVQAVCHMITSLLEMQSRRGPGGATRLLQIAPGEEEADDRAGPDAAEVNKKLFLLMLPMLLPLAAAALTHVVPFCFCYPWVLVLAGVIAAALIMLTRFGAAQLKISRRLEMDALMLITQLVACLFVHSSVPVMIRVFGGEWRHGGYSNQLFSRVFRGEFEHVPCTWFSFSHGVDAVLRWT</sequence>
<feature type="transmembrane region" description="Helical" evidence="2">
    <location>
        <begin position="15"/>
        <end position="36"/>
    </location>
</feature>
<keyword evidence="2" id="KW-0812">Transmembrane</keyword>
<feature type="compositionally biased region" description="Basic and acidic residues" evidence="1">
    <location>
        <begin position="145"/>
        <end position="157"/>
    </location>
</feature>
<feature type="compositionally biased region" description="Polar residues" evidence="1">
    <location>
        <begin position="1006"/>
        <end position="1019"/>
    </location>
</feature>
<reference evidence="3" key="1">
    <citation type="submission" date="2023-10" db="EMBL/GenBank/DDBJ databases">
        <authorList>
            <person name="Chen Y."/>
            <person name="Shah S."/>
            <person name="Dougan E. K."/>
            <person name="Thang M."/>
            <person name="Chan C."/>
        </authorList>
    </citation>
    <scope>NUCLEOTIDE SEQUENCE [LARGE SCALE GENOMIC DNA]</scope>
</reference>
<feature type="transmembrane region" description="Helical" evidence="2">
    <location>
        <begin position="1109"/>
        <end position="1130"/>
    </location>
</feature>
<feature type="region of interest" description="Disordered" evidence="1">
    <location>
        <begin position="145"/>
        <end position="172"/>
    </location>
</feature>
<keyword evidence="2" id="KW-1133">Transmembrane helix</keyword>
<evidence type="ECO:0000313" key="3">
    <source>
        <dbReference type="EMBL" id="CAK0832817.1"/>
    </source>
</evidence>
<feature type="transmembrane region" description="Helical" evidence="2">
    <location>
        <begin position="1278"/>
        <end position="1299"/>
    </location>
</feature>
<feature type="transmembrane region" description="Helical" evidence="2">
    <location>
        <begin position="1150"/>
        <end position="1174"/>
    </location>
</feature>
<keyword evidence="2" id="KW-0472">Membrane</keyword>
<gene>
    <name evidence="3" type="ORF">PCOR1329_LOCUS30703</name>
</gene>
<comment type="caution">
    <text evidence="3">The sequence shown here is derived from an EMBL/GenBank/DDBJ whole genome shotgun (WGS) entry which is preliminary data.</text>
</comment>
<proteinExistence type="predicted"/>
<protein>
    <submittedName>
        <fullName evidence="3">Uncharacterized protein</fullName>
    </submittedName>
</protein>
<organism evidence="3 4">
    <name type="scientific">Prorocentrum cordatum</name>
    <dbReference type="NCBI Taxonomy" id="2364126"/>
    <lineage>
        <taxon>Eukaryota</taxon>
        <taxon>Sar</taxon>
        <taxon>Alveolata</taxon>
        <taxon>Dinophyceae</taxon>
        <taxon>Prorocentrales</taxon>
        <taxon>Prorocentraceae</taxon>
        <taxon>Prorocentrum</taxon>
    </lineage>
</organism>
<feature type="transmembrane region" description="Helical" evidence="2">
    <location>
        <begin position="1217"/>
        <end position="1237"/>
    </location>
</feature>
<evidence type="ECO:0000313" key="4">
    <source>
        <dbReference type="Proteomes" id="UP001189429"/>
    </source>
</evidence>
<dbReference type="Proteomes" id="UP001189429">
    <property type="component" value="Unassembled WGS sequence"/>
</dbReference>
<dbReference type="EMBL" id="CAUYUJ010011891">
    <property type="protein sequence ID" value="CAK0832817.1"/>
    <property type="molecule type" value="Genomic_DNA"/>
</dbReference>
<feature type="transmembrane region" description="Helical" evidence="2">
    <location>
        <begin position="1243"/>
        <end position="1266"/>
    </location>
</feature>